<organism evidence="1 2">
    <name type="scientific">Sphingobium fluviale</name>
    <dbReference type="NCBI Taxonomy" id="2506423"/>
    <lineage>
        <taxon>Bacteria</taxon>
        <taxon>Pseudomonadati</taxon>
        <taxon>Pseudomonadota</taxon>
        <taxon>Alphaproteobacteria</taxon>
        <taxon>Sphingomonadales</taxon>
        <taxon>Sphingomonadaceae</taxon>
        <taxon>Sphingobium</taxon>
    </lineage>
</organism>
<proteinExistence type="predicted"/>
<dbReference type="EMBL" id="SBKP01000008">
    <property type="protein sequence ID" value="RXR28645.1"/>
    <property type="molecule type" value="Genomic_DNA"/>
</dbReference>
<accession>A0A4Q1KH36</accession>
<keyword evidence="2" id="KW-1185">Reference proteome</keyword>
<evidence type="ECO:0000313" key="1">
    <source>
        <dbReference type="EMBL" id="RXR28645.1"/>
    </source>
</evidence>
<protein>
    <submittedName>
        <fullName evidence="1">Uncharacterized protein</fullName>
    </submittedName>
</protein>
<dbReference type="AlphaFoldDB" id="A0A4Q1KH36"/>
<sequence>MTMYDRDNPQHLDHLSVNSANMLRASEEVRRVMEETGMGQMQAINHVRQRRALHQRMRNQGRFA</sequence>
<evidence type="ECO:0000313" key="2">
    <source>
        <dbReference type="Proteomes" id="UP000290958"/>
    </source>
</evidence>
<dbReference type="Proteomes" id="UP000290958">
    <property type="component" value="Unassembled WGS sequence"/>
</dbReference>
<gene>
    <name evidence="1" type="ORF">EQG66_09775</name>
</gene>
<comment type="caution">
    <text evidence="1">The sequence shown here is derived from an EMBL/GenBank/DDBJ whole genome shotgun (WGS) entry which is preliminary data.</text>
</comment>
<reference evidence="2" key="1">
    <citation type="submission" date="2019-01" db="EMBL/GenBank/DDBJ databases">
        <title>Cytophagaceae bacterium strain CAR-16.</title>
        <authorList>
            <person name="Chen W.-M."/>
        </authorList>
    </citation>
    <scope>NUCLEOTIDE SEQUENCE [LARGE SCALE GENOMIC DNA]</scope>
    <source>
        <strain evidence="2">CHR27</strain>
    </source>
</reference>
<dbReference type="RefSeq" id="WP_129404392.1">
    <property type="nucleotide sequence ID" value="NZ_SBKP01000008.1"/>
</dbReference>
<name>A0A4Q1KH36_9SPHN</name>